<proteinExistence type="predicted"/>
<keyword evidence="2" id="KW-1185">Reference proteome</keyword>
<organism evidence="1 2">
    <name type="scientific">Hexamita inflata</name>
    <dbReference type="NCBI Taxonomy" id="28002"/>
    <lineage>
        <taxon>Eukaryota</taxon>
        <taxon>Metamonada</taxon>
        <taxon>Diplomonadida</taxon>
        <taxon>Hexamitidae</taxon>
        <taxon>Hexamitinae</taxon>
        <taxon>Hexamita</taxon>
    </lineage>
</organism>
<dbReference type="EMBL" id="CAXDID020000062">
    <property type="protein sequence ID" value="CAL6010848.1"/>
    <property type="molecule type" value="Genomic_DNA"/>
</dbReference>
<comment type="caution">
    <text evidence="1">The sequence shown here is derived from an EMBL/GenBank/DDBJ whole genome shotgun (WGS) entry which is preliminary data.</text>
</comment>
<dbReference type="Proteomes" id="UP001642409">
    <property type="component" value="Unassembled WGS sequence"/>
</dbReference>
<evidence type="ECO:0000313" key="1">
    <source>
        <dbReference type="EMBL" id="CAL6010848.1"/>
    </source>
</evidence>
<accession>A0ABP1I787</accession>
<sequence length="171" mass="20052">MLHIVLQIQLLNTPQIAEQNLINQLKNQIKFNSLTIEYNDQLQNIEFINEFEIEELTIDNCVSIIPKLNNHLIKKITLDWSDIKSLNELYLPNLESLSICDDLDYEEGNSVLQHINMYIQDNLKNSNNYSYIDTAALIQIQLKSLNSLNYYQPHANQRILNQQRNSPYQES</sequence>
<evidence type="ECO:0000313" key="2">
    <source>
        <dbReference type="Proteomes" id="UP001642409"/>
    </source>
</evidence>
<gene>
    <name evidence="1" type="ORF">HINF_LOCUS22282</name>
</gene>
<reference evidence="1 2" key="1">
    <citation type="submission" date="2024-07" db="EMBL/GenBank/DDBJ databases">
        <authorList>
            <person name="Akdeniz Z."/>
        </authorList>
    </citation>
    <scope>NUCLEOTIDE SEQUENCE [LARGE SCALE GENOMIC DNA]</scope>
</reference>
<name>A0ABP1I787_9EUKA</name>
<protein>
    <submittedName>
        <fullName evidence="1">Hypothetical_protein</fullName>
    </submittedName>
</protein>